<keyword evidence="2" id="KW-1003">Cell membrane</keyword>
<organism evidence="11 12">
    <name type="scientific">Callipepla squamata</name>
    <name type="common">Scaled quail</name>
    <dbReference type="NCBI Taxonomy" id="9009"/>
    <lineage>
        <taxon>Eukaryota</taxon>
        <taxon>Metazoa</taxon>
        <taxon>Chordata</taxon>
        <taxon>Craniata</taxon>
        <taxon>Vertebrata</taxon>
        <taxon>Euteleostomi</taxon>
        <taxon>Archelosauria</taxon>
        <taxon>Archosauria</taxon>
        <taxon>Dinosauria</taxon>
        <taxon>Saurischia</taxon>
        <taxon>Theropoda</taxon>
        <taxon>Coelurosauria</taxon>
        <taxon>Aves</taxon>
        <taxon>Neognathae</taxon>
        <taxon>Galloanserae</taxon>
        <taxon>Galliformes</taxon>
        <taxon>Odontophoridae</taxon>
        <taxon>Callipepla</taxon>
    </lineage>
</organism>
<evidence type="ECO:0000256" key="10">
    <source>
        <dbReference type="SAM" id="MobiDB-lite"/>
    </source>
</evidence>
<dbReference type="EMBL" id="MCFN01000072">
    <property type="protein sequence ID" value="OXB66075.1"/>
    <property type="molecule type" value="Genomic_DNA"/>
</dbReference>
<sequence length="498" mass="53502">MDRFEIFVLHDVNTAIPRNAPLPSPKPMVISLLEEGEEPWIPDVGSPEAVAGDVSAAGAGIRNARKSLQEGGVVKTQSGSISTEEIRRDVNVDQEQGQAPLPAPKPMVISLLEEGEEPWIPDLGSPEAVVGDVSPAGAGIRNPRKGLQEGGVVKTQSGSIYMEQIRRDVHVDQEQGQGEHIKTQQGKHLLKASGNPLNFSTAPIPAPKPMVISLLEEEEEPCFPGVSSPEAAAKDVSPGAGIRNSRKGLQEGVVVNRQCGSIYMEEIRRDVHVDQEQVHGEQNKIQQGKNLLKASGNPLDISTEMSKHTDTALQTGSFLKGSDDCTAIKVLFLGIYLTALVGNGLISTAIACDQRLHTPMYFFLLNLALLDLGSISTTVPKAMANTLWDTRTISYTASPLPAPKPMVISLLEEGEEPWIPDLGSREAVAGDVSPGLCCDLGYRLEELAQNGHLICWALLKLQCLDCSVQEVEFDFGELVKPAGACPCPQEPCVSLKDP</sequence>
<evidence type="ECO:0000256" key="2">
    <source>
        <dbReference type="ARBA" id="ARBA00022475"/>
    </source>
</evidence>
<dbReference type="GO" id="GO:0004930">
    <property type="term" value="F:G protein-coupled receptor activity"/>
    <property type="evidence" value="ECO:0007669"/>
    <property type="project" value="UniProtKB-KW"/>
</dbReference>
<proteinExistence type="predicted"/>
<reference evidence="11 12" key="1">
    <citation type="submission" date="2016-07" db="EMBL/GenBank/DDBJ databases">
        <title>Disparate Historic Effective Population Sizes Predicted by Modern Levels of Genome Diversity for the Scaled Quail (Callipepla squamata) and the Northern Bobwhite (Colinus virginianus): Inferences from First and Second Generation Draft Genome Assemblies for Sympatric New World Quail.</title>
        <authorList>
            <person name="Oldeschulte D.L."/>
            <person name="Halley Y.A."/>
            <person name="Bhattarai E.K."/>
            <person name="Brashear W.A."/>
            <person name="Hill J."/>
            <person name="Metz R.P."/>
            <person name="Johnson C.D."/>
            <person name="Rollins D."/>
            <person name="Peterson M.J."/>
            <person name="Bickhart D.M."/>
            <person name="Decker J.E."/>
            <person name="Seabury C.M."/>
        </authorList>
    </citation>
    <scope>NUCLEOTIDE SEQUENCE [LARGE SCALE GENOMIC DNA]</scope>
    <source>
        <strain evidence="11 12">Texas</strain>
        <tissue evidence="11">Leg muscle</tissue>
    </source>
</reference>
<dbReference type="SUPFAM" id="SSF81321">
    <property type="entry name" value="Family A G protein-coupled receptor-like"/>
    <property type="match status" value="1"/>
</dbReference>
<evidence type="ECO:0000256" key="3">
    <source>
        <dbReference type="ARBA" id="ARBA00022692"/>
    </source>
</evidence>
<dbReference type="Proteomes" id="UP000198323">
    <property type="component" value="Unassembled WGS sequence"/>
</dbReference>
<keyword evidence="3" id="KW-0812">Transmembrane</keyword>
<evidence type="ECO:0000313" key="12">
    <source>
        <dbReference type="Proteomes" id="UP000198323"/>
    </source>
</evidence>
<keyword evidence="7" id="KW-0472">Membrane</keyword>
<keyword evidence="4" id="KW-0716">Sensory transduction</keyword>
<evidence type="ECO:0000256" key="1">
    <source>
        <dbReference type="ARBA" id="ARBA00004651"/>
    </source>
</evidence>
<comment type="caution">
    <text evidence="11">The sequence shown here is derived from an EMBL/GenBank/DDBJ whole genome shotgun (WGS) entry which is preliminary data.</text>
</comment>
<dbReference type="GO" id="GO:0004984">
    <property type="term" value="F:olfactory receptor activity"/>
    <property type="evidence" value="ECO:0007669"/>
    <property type="project" value="InterPro"/>
</dbReference>
<keyword evidence="12" id="KW-1185">Reference proteome</keyword>
<evidence type="ECO:0000256" key="5">
    <source>
        <dbReference type="ARBA" id="ARBA00022989"/>
    </source>
</evidence>
<name>A0A226NEU4_CALSU</name>
<protein>
    <recommendedName>
        <fullName evidence="13">G-protein coupled receptors family 1 profile domain-containing protein</fullName>
    </recommendedName>
</protein>
<dbReference type="GO" id="GO:0005886">
    <property type="term" value="C:plasma membrane"/>
    <property type="evidence" value="ECO:0007669"/>
    <property type="project" value="UniProtKB-SubCell"/>
</dbReference>
<dbReference type="OrthoDB" id="5967898at2759"/>
<accession>A0A226NEU4</accession>
<keyword evidence="6" id="KW-0297">G-protein coupled receptor</keyword>
<keyword evidence="8" id="KW-0675">Receptor</keyword>
<evidence type="ECO:0008006" key="13">
    <source>
        <dbReference type="Google" id="ProtNLM"/>
    </source>
</evidence>
<dbReference type="Gene3D" id="1.20.1070.10">
    <property type="entry name" value="Rhodopsin 7-helix transmembrane proteins"/>
    <property type="match status" value="1"/>
</dbReference>
<dbReference type="InterPro" id="IPR000725">
    <property type="entry name" value="Olfact_rcpt"/>
</dbReference>
<keyword evidence="4" id="KW-0552">Olfaction</keyword>
<comment type="subcellular location">
    <subcellularLocation>
        <location evidence="1">Cell membrane</location>
        <topology evidence="1">Multi-pass membrane protein</topology>
    </subcellularLocation>
</comment>
<dbReference type="PANTHER" id="PTHR26452">
    <property type="entry name" value="OLFACTORY RECEPTOR"/>
    <property type="match status" value="1"/>
</dbReference>
<evidence type="ECO:0000256" key="4">
    <source>
        <dbReference type="ARBA" id="ARBA00022725"/>
    </source>
</evidence>
<keyword evidence="9" id="KW-0807">Transducer</keyword>
<dbReference type="AlphaFoldDB" id="A0A226NEU4"/>
<gene>
    <name evidence="11" type="ORF">ASZ78_010980</name>
</gene>
<dbReference type="Pfam" id="PF13853">
    <property type="entry name" value="7tm_4"/>
    <property type="match status" value="1"/>
</dbReference>
<evidence type="ECO:0000256" key="9">
    <source>
        <dbReference type="ARBA" id="ARBA00023224"/>
    </source>
</evidence>
<dbReference type="STRING" id="9009.A0A226NEU4"/>
<dbReference type="InterPro" id="IPR050516">
    <property type="entry name" value="Olfactory_GPCR"/>
</dbReference>
<evidence type="ECO:0000256" key="7">
    <source>
        <dbReference type="ARBA" id="ARBA00023136"/>
    </source>
</evidence>
<evidence type="ECO:0000313" key="11">
    <source>
        <dbReference type="EMBL" id="OXB66075.1"/>
    </source>
</evidence>
<keyword evidence="5" id="KW-1133">Transmembrane helix</keyword>
<evidence type="ECO:0000256" key="8">
    <source>
        <dbReference type="ARBA" id="ARBA00023170"/>
    </source>
</evidence>
<feature type="region of interest" description="Disordered" evidence="10">
    <location>
        <begin position="222"/>
        <end position="243"/>
    </location>
</feature>
<evidence type="ECO:0000256" key="6">
    <source>
        <dbReference type="ARBA" id="ARBA00023040"/>
    </source>
</evidence>